<feature type="region of interest" description="Disordered" evidence="1">
    <location>
        <begin position="1"/>
        <end position="22"/>
    </location>
</feature>
<name>A0A9P6GGG6_9PLEO</name>
<gene>
    <name evidence="2" type="ORF">PMIN01_06636</name>
</gene>
<dbReference type="OrthoDB" id="10444287at2759"/>
<feature type="region of interest" description="Disordered" evidence="1">
    <location>
        <begin position="105"/>
        <end position="127"/>
    </location>
</feature>
<protein>
    <submittedName>
        <fullName evidence="2">Uncharacterized protein</fullName>
    </submittedName>
</protein>
<comment type="caution">
    <text evidence="2">The sequence shown here is derived from an EMBL/GenBank/DDBJ whole genome shotgun (WGS) entry which is preliminary data.</text>
</comment>
<evidence type="ECO:0000256" key="1">
    <source>
        <dbReference type="SAM" id="MobiDB-lite"/>
    </source>
</evidence>
<dbReference type="AlphaFoldDB" id="A0A9P6GGG6"/>
<keyword evidence="3" id="KW-1185">Reference proteome</keyword>
<dbReference type="Proteomes" id="UP000756921">
    <property type="component" value="Unassembled WGS sequence"/>
</dbReference>
<sequence>MHWAGPATCTQPAPSVCTEASTANRRDRGRFTVFPVRAMEKWRGLASAAMKVVLSTARAEPVRCRCGPQDDPVRSDLVRSCWPLPHRNMAGSLAPLPLVPSSIKRAEAPPLHDQAPWPTRSSLSPVARHRRNLRHAATRLLSRSRPRPSS</sequence>
<dbReference type="EMBL" id="WJXW01000006">
    <property type="protein sequence ID" value="KAF9735231.1"/>
    <property type="molecule type" value="Genomic_DNA"/>
</dbReference>
<organism evidence="2 3">
    <name type="scientific">Paraphaeosphaeria minitans</name>
    <dbReference type="NCBI Taxonomy" id="565426"/>
    <lineage>
        <taxon>Eukaryota</taxon>
        <taxon>Fungi</taxon>
        <taxon>Dikarya</taxon>
        <taxon>Ascomycota</taxon>
        <taxon>Pezizomycotina</taxon>
        <taxon>Dothideomycetes</taxon>
        <taxon>Pleosporomycetidae</taxon>
        <taxon>Pleosporales</taxon>
        <taxon>Massarineae</taxon>
        <taxon>Didymosphaeriaceae</taxon>
        <taxon>Paraphaeosphaeria</taxon>
    </lineage>
</organism>
<evidence type="ECO:0000313" key="2">
    <source>
        <dbReference type="EMBL" id="KAF9735231.1"/>
    </source>
</evidence>
<proteinExistence type="predicted"/>
<evidence type="ECO:0000313" key="3">
    <source>
        <dbReference type="Proteomes" id="UP000756921"/>
    </source>
</evidence>
<reference evidence="2" key="1">
    <citation type="journal article" date="2020" name="Mol. Plant Microbe Interact.">
        <title>Genome Sequence of the Biocontrol Agent Coniothyrium minitans strain Conio (IMI 134523).</title>
        <authorList>
            <person name="Patel D."/>
            <person name="Shittu T.A."/>
            <person name="Baroncelli R."/>
            <person name="Muthumeenakshi S."/>
            <person name="Osborne T.H."/>
            <person name="Janganan T.K."/>
            <person name="Sreenivasaprasad S."/>
        </authorList>
    </citation>
    <scope>NUCLEOTIDE SEQUENCE</scope>
    <source>
        <strain evidence="2">Conio</strain>
    </source>
</reference>
<accession>A0A9P6GGG6</accession>
<feature type="compositionally biased region" description="Polar residues" evidence="1">
    <location>
        <begin position="8"/>
        <end position="22"/>
    </location>
</feature>